<comment type="caution">
    <text evidence="2">The sequence shown here is derived from an EMBL/GenBank/DDBJ whole genome shotgun (WGS) entry which is preliminary data.</text>
</comment>
<protein>
    <submittedName>
        <fullName evidence="2">Uncharacterized protein</fullName>
    </submittedName>
</protein>
<proteinExistence type="predicted"/>
<feature type="compositionally biased region" description="Basic and acidic residues" evidence="1">
    <location>
        <begin position="59"/>
        <end position="89"/>
    </location>
</feature>
<name>A0AAD7KZJ0_QUISA</name>
<evidence type="ECO:0000256" key="1">
    <source>
        <dbReference type="SAM" id="MobiDB-lite"/>
    </source>
</evidence>
<evidence type="ECO:0000313" key="3">
    <source>
        <dbReference type="Proteomes" id="UP001163823"/>
    </source>
</evidence>
<dbReference type="EMBL" id="JARAOO010000012">
    <property type="protein sequence ID" value="KAJ7948785.1"/>
    <property type="molecule type" value="Genomic_DNA"/>
</dbReference>
<organism evidence="2 3">
    <name type="scientific">Quillaja saponaria</name>
    <name type="common">Soap bark tree</name>
    <dbReference type="NCBI Taxonomy" id="32244"/>
    <lineage>
        <taxon>Eukaryota</taxon>
        <taxon>Viridiplantae</taxon>
        <taxon>Streptophyta</taxon>
        <taxon>Embryophyta</taxon>
        <taxon>Tracheophyta</taxon>
        <taxon>Spermatophyta</taxon>
        <taxon>Magnoliopsida</taxon>
        <taxon>eudicotyledons</taxon>
        <taxon>Gunneridae</taxon>
        <taxon>Pentapetalae</taxon>
        <taxon>rosids</taxon>
        <taxon>fabids</taxon>
        <taxon>Fabales</taxon>
        <taxon>Quillajaceae</taxon>
        <taxon>Quillaja</taxon>
    </lineage>
</organism>
<feature type="region of interest" description="Disordered" evidence="1">
    <location>
        <begin position="45"/>
        <end position="97"/>
    </location>
</feature>
<evidence type="ECO:0000313" key="2">
    <source>
        <dbReference type="EMBL" id="KAJ7948785.1"/>
    </source>
</evidence>
<accession>A0AAD7KZJ0</accession>
<dbReference type="AlphaFoldDB" id="A0AAD7KZJ0"/>
<sequence length="97" mass="10885">MASMMISSSMNMSMLIIKLNSKRYYQQKIMTTIFWIMIRTCAKPKRPPISDGSGGKIHGTTDRNLGEEKKDVKSNPAKEKEDKGSKEAEINGTTTNK</sequence>
<gene>
    <name evidence="2" type="ORF">O6P43_029218</name>
</gene>
<reference evidence="2" key="1">
    <citation type="journal article" date="2023" name="Science">
        <title>Elucidation of the pathway for biosynthesis of saponin adjuvants from the soapbark tree.</title>
        <authorList>
            <person name="Reed J."/>
            <person name="Orme A."/>
            <person name="El-Demerdash A."/>
            <person name="Owen C."/>
            <person name="Martin L.B.B."/>
            <person name="Misra R.C."/>
            <person name="Kikuchi S."/>
            <person name="Rejzek M."/>
            <person name="Martin A.C."/>
            <person name="Harkess A."/>
            <person name="Leebens-Mack J."/>
            <person name="Louveau T."/>
            <person name="Stephenson M.J."/>
            <person name="Osbourn A."/>
        </authorList>
    </citation>
    <scope>NUCLEOTIDE SEQUENCE</scope>
    <source>
        <strain evidence="2">S10</strain>
    </source>
</reference>
<keyword evidence="3" id="KW-1185">Reference proteome</keyword>
<dbReference type="Proteomes" id="UP001163823">
    <property type="component" value="Chromosome 12"/>
</dbReference>